<dbReference type="EMBL" id="PP511379">
    <property type="protein sequence ID" value="XCD03683.1"/>
    <property type="molecule type" value="Genomic_DNA"/>
</dbReference>
<accession>A0AAU8AUU6</accession>
<proteinExistence type="predicted"/>
<feature type="region of interest" description="Disordered" evidence="1">
    <location>
        <begin position="57"/>
        <end position="85"/>
    </location>
</feature>
<organism evidence="2">
    <name type="scientific">Dulem virus 40</name>
    <dbReference type="NCBI Taxonomy" id="3145758"/>
    <lineage>
        <taxon>Viruses</taxon>
        <taxon>Duplodnaviria</taxon>
        <taxon>Heunggongvirae</taxon>
        <taxon>Uroviricota</taxon>
        <taxon>Caudoviricetes</taxon>
    </lineage>
</organism>
<reference evidence="2" key="1">
    <citation type="submission" date="2024-03" db="EMBL/GenBank/DDBJ databases">
        <title>Diverse circular DNA viruses in blood, oral, and fecal samples of captive lemurs.</title>
        <authorList>
            <person name="Paietta E.N."/>
            <person name="Kraberger S."/>
            <person name="Lund M.C."/>
            <person name="Custer J.M."/>
            <person name="Vargas K.M."/>
            <person name="Ehmke E.E."/>
            <person name="Yoder A.D."/>
            <person name="Varsani A."/>
        </authorList>
    </citation>
    <scope>NUCLEOTIDE SEQUENCE</scope>
    <source>
        <strain evidence="2">Duke_21_1</strain>
    </source>
</reference>
<protein>
    <submittedName>
        <fullName evidence="2">Uncharacterized protein</fullName>
    </submittedName>
</protein>
<evidence type="ECO:0000256" key="1">
    <source>
        <dbReference type="SAM" id="MobiDB-lite"/>
    </source>
</evidence>
<sequence>MTSRQITDMTQTKHDTINKETLRWWTTPQRGPLGWGFSPREEWFARKAMREAAKFMQGYGRGRKPRMVDKSHYEQGIQPATPTKQ</sequence>
<evidence type="ECO:0000313" key="2">
    <source>
        <dbReference type="EMBL" id="XCD03683.1"/>
    </source>
</evidence>
<name>A0AAU8AUU6_9CAUD</name>